<protein>
    <submittedName>
        <fullName evidence="1">Uncharacterized protein</fullName>
    </submittedName>
</protein>
<gene>
    <name evidence="1" type="ORF">SAMN04489810_2512</name>
</gene>
<evidence type="ECO:0000313" key="1">
    <source>
        <dbReference type="EMBL" id="SDH25255.1"/>
    </source>
</evidence>
<organism evidence="1 2">
    <name type="scientific">Microbacterium pygmaeum</name>
    <dbReference type="NCBI Taxonomy" id="370764"/>
    <lineage>
        <taxon>Bacteria</taxon>
        <taxon>Bacillati</taxon>
        <taxon>Actinomycetota</taxon>
        <taxon>Actinomycetes</taxon>
        <taxon>Micrococcales</taxon>
        <taxon>Microbacteriaceae</taxon>
        <taxon>Microbacterium</taxon>
    </lineage>
</organism>
<keyword evidence="2" id="KW-1185">Reference proteome</keyword>
<dbReference type="EMBL" id="LT629692">
    <property type="protein sequence ID" value="SDH25255.1"/>
    <property type="molecule type" value="Genomic_DNA"/>
</dbReference>
<dbReference type="STRING" id="370764.SAMN04489810_2512"/>
<name>A0A1G8AW77_9MICO</name>
<reference evidence="1 2" key="1">
    <citation type="submission" date="2016-10" db="EMBL/GenBank/DDBJ databases">
        <authorList>
            <person name="de Groot N.N."/>
        </authorList>
    </citation>
    <scope>NUCLEOTIDE SEQUENCE [LARGE SCALE GENOMIC DNA]</scope>
    <source>
        <strain evidence="1 2">DSM 23142</strain>
    </source>
</reference>
<accession>A0A1G8AW77</accession>
<dbReference type="Proteomes" id="UP000199009">
    <property type="component" value="Chromosome I"/>
</dbReference>
<proteinExistence type="predicted"/>
<sequence length="33" mass="3517">MDIVILVSAVVAAWTLLSLPVSVLVGRMIHQQG</sequence>
<dbReference type="AlphaFoldDB" id="A0A1G8AW77"/>
<evidence type="ECO:0000313" key="2">
    <source>
        <dbReference type="Proteomes" id="UP000199009"/>
    </source>
</evidence>